<dbReference type="STRING" id="679901.Mzhil_0672"/>
<dbReference type="AlphaFoldDB" id="F7XK74"/>
<dbReference type="EMBL" id="CP002101">
    <property type="protein sequence ID" value="AEH60539.1"/>
    <property type="molecule type" value="Genomic_DNA"/>
</dbReference>
<dbReference type="Gene3D" id="3.40.50.150">
    <property type="entry name" value="Vaccinia Virus protein VP39"/>
    <property type="match status" value="1"/>
</dbReference>
<evidence type="ECO:0008006" key="3">
    <source>
        <dbReference type="Google" id="ProtNLM"/>
    </source>
</evidence>
<dbReference type="InterPro" id="IPR029063">
    <property type="entry name" value="SAM-dependent_MTases_sf"/>
</dbReference>
<evidence type="ECO:0000313" key="2">
    <source>
        <dbReference type="Proteomes" id="UP000006622"/>
    </source>
</evidence>
<dbReference type="Pfam" id="PF03059">
    <property type="entry name" value="NAS"/>
    <property type="match status" value="1"/>
</dbReference>
<dbReference type="Proteomes" id="UP000006622">
    <property type="component" value="Chromosome"/>
</dbReference>
<name>F7XK74_METZD</name>
<dbReference type="GO" id="GO:0030410">
    <property type="term" value="F:nicotianamine synthase activity"/>
    <property type="evidence" value="ECO:0007669"/>
    <property type="project" value="InterPro"/>
</dbReference>
<organism evidence="1 2">
    <name type="scientific">Methanosalsum zhilinae (strain DSM 4017 / NBRC 107636 / OCM 62 / WeN5)</name>
    <name type="common">Methanohalophilus zhilinae</name>
    <dbReference type="NCBI Taxonomy" id="679901"/>
    <lineage>
        <taxon>Archaea</taxon>
        <taxon>Methanobacteriati</taxon>
        <taxon>Methanobacteriota</taxon>
        <taxon>Stenosarchaea group</taxon>
        <taxon>Methanomicrobia</taxon>
        <taxon>Methanosarcinales</taxon>
        <taxon>Methanosarcinaceae</taxon>
        <taxon>Methanosalsum</taxon>
    </lineage>
</organism>
<proteinExistence type="predicted"/>
<dbReference type="KEGG" id="mzh:Mzhil_0672"/>
<dbReference type="GO" id="GO:0030418">
    <property type="term" value="P:nicotianamine biosynthetic process"/>
    <property type="evidence" value="ECO:0007669"/>
    <property type="project" value="InterPro"/>
</dbReference>
<accession>F7XK74</accession>
<dbReference type="HOGENOM" id="CLU_115325_0_0_2"/>
<dbReference type="CDD" id="cd02440">
    <property type="entry name" value="AdoMet_MTases"/>
    <property type="match status" value="1"/>
</dbReference>
<dbReference type="InterPro" id="IPR004298">
    <property type="entry name" value="Nicotian_synth"/>
</dbReference>
<evidence type="ECO:0000313" key="1">
    <source>
        <dbReference type="EMBL" id="AEH60539.1"/>
    </source>
</evidence>
<gene>
    <name evidence="1" type="ordered locus">Mzhil_0672</name>
</gene>
<protein>
    <recommendedName>
        <fullName evidence="3">Nicotianamine synthase protein</fullName>
    </recommendedName>
</protein>
<dbReference type="SUPFAM" id="SSF53335">
    <property type="entry name" value="S-adenosyl-L-methionine-dependent methyltransferases"/>
    <property type="match status" value="1"/>
</dbReference>
<sequence>MIPAITKKIEEIATKSHIFSKIYRMYYKRLVAKEIAIATISQNDHILCIGGGPFPCTAIEIAEQTGAQVTVVDNDPEAVEISRKVVSRLHLNNRIQVIQADGENVSAHRYSLVHIALQVYPKEKVLANICHRITPHTRILMRRTKIIFSHILYGIETDFCSSNADCLGQNLKCINCTMKNTVLLVKNEMGVKDEKCNIVSDWPISSDRNALDC</sequence>
<reference evidence="1" key="1">
    <citation type="submission" date="2010-07" db="EMBL/GenBank/DDBJ databases">
        <title>The complete genome of Methanosalsum zhilinae DSM 4017.</title>
        <authorList>
            <consortium name="US DOE Joint Genome Institute (JGI-PGF)"/>
            <person name="Lucas S."/>
            <person name="Copeland A."/>
            <person name="Lapidus A."/>
            <person name="Glavina del Rio T."/>
            <person name="Dalin E."/>
            <person name="Tice H."/>
            <person name="Bruce D."/>
            <person name="Goodwin L."/>
            <person name="Pitluck S."/>
            <person name="Kyrpides N."/>
            <person name="Mavromatis K."/>
            <person name="Ovchinnikova G."/>
            <person name="Daligault H."/>
            <person name="Detter J.C."/>
            <person name="Han C."/>
            <person name="Tapia R."/>
            <person name="Larimer F."/>
            <person name="Land M."/>
            <person name="Hauser L."/>
            <person name="Markowitz V."/>
            <person name="Cheng J.-F."/>
            <person name="Hugenholtz P."/>
            <person name="Woyke T."/>
            <person name="Wu D."/>
            <person name="Spring S."/>
            <person name="Schueler E."/>
            <person name="Brambilla E."/>
            <person name="Klenk H.-P."/>
            <person name="Eisen J.A."/>
        </authorList>
    </citation>
    <scope>NUCLEOTIDE SEQUENCE</scope>
    <source>
        <strain evidence="1">DSM 4017</strain>
    </source>
</reference>
<keyword evidence="2" id="KW-1185">Reference proteome</keyword>